<dbReference type="PIRSF" id="PIRSF000106">
    <property type="entry name" value="ME"/>
    <property type="match status" value="1"/>
</dbReference>
<evidence type="ECO:0000313" key="9">
    <source>
        <dbReference type="EMBL" id="CAL4947663.1"/>
    </source>
</evidence>
<dbReference type="Pfam" id="PF00390">
    <property type="entry name" value="malic"/>
    <property type="match status" value="1"/>
</dbReference>
<evidence type="ECO:0000259" key="8">
    <source>
        <dbReference type="SMART" id="SM01274"/>
    </source>
</evidence>
<protein>
    <recommendedName>
        <fullName evidence="6">Malic enzyme</fullName>
    </recommendedName>
</protein>
<dbReference type="SMART" id="SM01274">
    <property type="entry name" value="malic"/>
    <property type="match status" value="1"/>
</dbReference>
<reference evidence="9 10" key="2">
    <citation type="submission" date="2024-10" db="EMBL/GenBank/DDBJ databases">
        <authorList>
            <person name="Ryan C."/>
        </authorList>
    </citation>
    <scope>NUCLEOTIDE SEQUENCE [LARGE SCALE GENOMIC DNA]</scope>
</reference>
<dbReference type="InterPro" id="IPR036291">
    <property type="entry name" value="NAD(P)-bd_dom_sf"/>
</dbReference>
<dbReference type="InterPro" id="IPR012302">
    <property type="entry name" value="Malic_NAD-bd"/>
</dbReference>
<evidence type="ECO:0000256" key="2">
    <source>
        <dbReference type="ARBA" id="ARBA00008785"/>
    </source>
</evidence>
<comment type="cofactor">
    <cofactor evidence="1">
        <name>Mn(2+)</name>
        <dbReference type="ChEBI" id="CHEBI:29035"/>
    </cofactor>
</comment>
<dbReference type="SMART" id="SM00919">
    <property type="entry name" value="Malic_M"/>
    <property type="match status" value="1"/>
</dbReference>
<dbReference type="PRINTS" id="PR00072">
    <property type="entry name" value="MALOXRDTASE"/>
</dbReference>
<feature type="binding site" evidence="5">
    <location>
        <position position="158"/>
    </location>
    <ligand>
        <name>a divalent metal cation</name>
        <dbReference type="ChEBI" id="CHEBI:60240"/>
    </ligand>
</feature>
<dbReference type="GO" id="GO:0006108">
    <property type="term" value="P:malate metabolic process"/>
    <property type="evidence" value="ECO:0007669"/>
    <property type="project" value="UniProtKB-ARBA"/>
</dbReference>
<comment type="cofactor">
    <cofactor evidence="5">
        <name>Mg(2+)</name>
        <dbReference type="ChEBI" id="CHEBI:18420"/>
    </cofactor>
    <cofactor evidence="5">
        <name>Mn(2+)</name>
        <dbReference type="ChEBI" id="CHEBI:29035"/>
    </cofactor>
    <text evidence="5">Divalent metal cations. Prefers magnesium or manganese.</text>
</comment>
<dbReference type="PANTHER" id="PTHR23406:SF89">
    <property type="entry name" value="NADP-DEPENDENT MALIC ENZYME 1"/>
    <property type="match status" value="1"/>
</dbReference>
<reference evidence="10" key="1">
    <citation type="submission" date="2024-06" db="EMBL/GenBank/DDBJ databases">
        <authorList>
            <person name="Ryan C."/>
        </authorList>
    </citation>
    <scope>NUCLEOTIDE SEQUENCE [LARGE SCALE GENOMIC DNA]</scope>
</reference>
<dbReference type="GO" id="GO:0046872">
    <property type="term" value="F:metal ion binding"/>
    <property type="evidence" value="ECO:0007669"/>
    <property type="project" value="UniProtKB-KW"/>
</dbReference>
<dbReference type="SUPFAM" id="SSF53223">
    <property type="entry name" value="Aminoacid dehydrogenase-like, N-terminal domain"/>
    <property type="match status" value="1"/>
</dbReference>
<dbReference type="InterPro" id="IPR015884">
    <property type="entry name" value="Malic_enzyme_CS"/>
</dbReference>
<feature type="binding site" evidence="5">
    <location>
        <position position="182"/>
    </location>
    <ligand>
        <name>a divalent metal cation</name>
        <dbReference type="ChEBI" id="CHEBI:60240"/>
    </ligand>
</feature>
<dbReference type="InterPro" id="IPR012301">
    <property type="entry name" value="Malic_N_dom"/>
</dbReference>
<dbReference type="Pfam" id="PF03949">
    <property type="entry name" value="Malic_M"/>
    <property type="match status" value="1"/>
</dbReference>
<feature type="domain" description="Malic enzyme N-terminal" evidence="8">
    <location>
        <begin position="70"/>
        <end position="173"/>
    </location>
</feature>
<dbReference type="NCBIfam" id="NF010052">
    <property type="entry name" value="PRK13529.1"/>
    <property type="match status" value="1"/>
</dbReference>
<accession>A0ABC8YSY4</accession>
<keyword evidence="6" id="KW-0560">Oxidoreductase</keyword>
<gene>
    <name evidence="9" type="ORF">URODEC1_LOCUS36924</name>
</gene>
<dbReference type="SUPFAM" id="SSF51735">
    <property type="entry name" value="NAD(P)-binding Rossmann-fold domains"/>
    <property type="match status" value="1"/>
</dbReference>
<dbReference type="AlphaFoldDB" id="A0ABC8YSY4"/>
<feature type="binding site" evidence="4">
    <location>
        <position position="323"/>
    </location>
    <ligand>
        <name>(S)-malate</name>
        <dbReference type="ChEBI" id="CHEBI:15589"/>
    </ligand>
</feature>
<evidence type="ECO:0000256" key="1">
    <source>
        <dbReference type="ARBA" id="ARBA00001936"/>
    </source>
</evidence>
<keyword evidence="10" id="KW-1185">Reference proteome</keyword>
<feature type="binding site" evidence="5">
    <location>
        <position position="159"/>
    </location>
    <ligand>
        <name>a divalent metal cation</name>
        <dbReference type="ChEBI" id="CHEBI:60240"/>
    </ligand>
</feature>
<dbReference type="InterPro" id="IPR046346">
    <property type="entry name" value="Aminoacid_DH-like_N_sf"/>
</dbReference>
<proteinExistence type="inferred from homology"/>
<dbReference type="Gene3D" id="3.40.50.10380">
    <property type="entry name" value="Malic enzyme, N-terminal domain"/>
    <property type="match status" value="1"/>
</dbReference>
<feature type="binding site" evidence="4">
    <location>
        <position position="146"/>
    </location>
    <ligand>
        <name>(S)-malate</name>
        <dbReference type="ChEBI" id="CHEBI:15589"/>
    </ligand>
</feature>
<name>A0ABC8YSY4_9POAL</name>
<dbReference type="FunFam" id="3.40.50.720:FF:000067">
    <property type="entry name" value="Malic enzyme"/>
    <property type="match status" value="1"/>
</dbReference>
<dbReference type="InterPro" id="IPR001891">
    <property type="entry name" value="Malic_OxRdtase"/>
</dbReference>
<dbReference type="InterPro" id="IPR037062">
    <property type="entry name" value="Malic_N_dom_sf"/>
</dbReference>
<evidence type="ECO:0000256" key="4">
    <source>
        <dbReference type="PIRSR" id="PIRSR000106-2"/>
    </source>
</evidence>
<evidence type="ECO:0000313" key="10">
    <source>
        <dbReference type="Proteomes" id="UP001497457"/>
    </source>
</evidence>
<dbReference type="GO" id="GO:0016491">
    <property type="term" value="F:oxidoreductase activity"/>
    <property type="evidence" value="ECO:0007669"/>
    <property type="project" value="UniProtKB-KW"/>
</dbReference>
<dbReference type="Gene3D" id="3.40.50.720">
    <property type="entry name" value="NAD(P)-binding Rossmann-like Domain"/>
    <property type="match status" value="1"/>
</dbReference>
<evidence type="ECO:0000256" key="6">
    <source>
        <dbReference type="RuleBase" id="RU003426"/>
    </source>
</evidence>
<feature type="domain" description="Malic enzyme NAD-binding" evidence="7">
    <location>
        <begin position="183"/>
        <end position="436"/>
    </location>
</feature>
<evidence type="ECO:0000256" key="5">
    <source>
        <dbReference type="PIRSR" id="PIRSR000106-3"/>
    </source>
</evidence>
<dbReference type="PROSITE" id="PS00331">
    <property type="entry name" value="MALIC_ENZYMES"/>
    <property type="match status" value="1"/>
</dbReference>
<organism evidence="9 10">
    <name type="scientific">Urochloa decumbens</name>
    <dbReference type="NCBI Taxonomy" id="240449"/>
    <lineage>
        <taxon>Eukaryota</taxon>
        <taxon>Viridiplantae</taxon>
        <taxon>Streptophyta</taxon>
        <taxon>Embryophyta</taxon>
        <taxon>Tracheophyta</taxon>
        <taxon>Spermatophyta</taxon>
        <taxon>Magnoliopsida</taxon>
        <taxon>Liliopsida</taxon>
        <taxon>Poales</taxon>
        <taxon>Poaceae</taxon>
        <taxon>PACMAD clade</taxon>
        <taxon>Panicoideae</taxon>
        <taxon>Panicodae</taxon>
        <taxon>Paniceae</taxon>
        <taxon>Melinidinae</taxon>
        <taxon>Urochloa</taxon>
    </lineage>
</organism>
<dbReference type="Proteomes" id="UP001497457">
    <property type="component" value="Chromosome 17b"/>
</dbReference>
<evidence type="ECO:0000256" key="3">
    <source>
        <dbReference type="ARBA" id="ARBA00022723"/>
    </source>
</evidence>
<feature type="binding site" evidence="4">
    <location>
        <position position="367"/>
    </location>
    <ligand>
        <name>(S)-malate</name>
        <dbReference type="ChEBI" id="CHEBI:15589"/>
    </ligand>
</feature>
<evidence type="ECO:0000259" key="7">
    <source>
        <dbReference type="SMART" id="SM00919"/>
    </source>
</evidence>
<keyword evidence="3 5" id="KW-0479">Metal-binding</keyword>
<comment type="similarity">
    <text evidence="2 6">Belongs to the malic enzymes family.</text>
</comment>
<sequence>MICCSGYNLMRDPRYNKGLAFTEKERETHYLRGLLPPSIVSQELQERKIMNNIRQYQVPLQRYMAMMDLQERNERLFYKLLIDNVEELLPIVYTPTVGEACQKYGSIFSRPQGLYISLKEKGKILEVLKNWPERSIQVIVVTDGERILGLGDLGCQFEDFANHNAFELLTRYGTTHLVFNDDIQGTASVVLAGLIAAQKLLGGTLSEHTYLFLGAGEAGTGIAELIALEISRQTKAPIEECRKKVWLVDSKGLIVNSRKESLQHFKKPWAHEHETVGNLVDAVKAIKPTVLIGTSGKGQTFTQDVIEAISSFNERPIILALSNPTSQSECTAEQAYTWSKGRAVFATGSPFDPVEYDGKIHVPGQANNAYIFPGFGLGVVMSGAIRVHDDMLLAASEALAEQVSEENFEKGLIYPPFSNIRKISAHIAAKVAAKAYELGLASRRPQPKDLVKYAESCMYSPVYRNYR</sequence>
<dbReference type="EMBL" id="OZ075127">
    <property type="protein sequence ID" value="CAL4947663.1"/>
    <property type="molecule type" value="Genomic_DNA"/>
</dbReference>
<dbReference type="CDD" id="cd05312">
    <property type="entry name" value="NAD_bind_1_malic_enz"/>
    <property type="match status" value="1"/>
</dbReference>
<dbReference type="PANTHER" id="PTHR23406">
    <property type="entry name" value="MALIC ENZYME-RELATED"/>
    <property type="match status" value="1"/>
</dbReference>